<dbReference type="Pfam" id="PF12697">
    <property type="entry name" value="Abhydrolase_6"/>
    <property type="match status" value="1"/>
</dbReference>
<keyword evidence="2" id="KW-0378">Hydrolase</keyword>
<dbReference type="InterPro" id="IPR000073">
    <property type="entry name" value="AB_hydrolase_1"/>
</dbReference>
<dbReference type="Gene3D" id="3.40.50.1820">
    <property type="entry name" value="alpha/beta hydrolase"/>
    <property type="match status" value="1"/>
</dbReference>
<accession>A0ABP7S4M4</accession>
<evidence type="ECO:0000313" key="2">
    <source>
        <dbReference type="EMBL" id="GAA4006608.1"/>
    </source>
</evidence>
<reference evidence="3" key="1">
    <citation type="journal article" date="2019" name="Int. J. Syst. Evol. Microbiol.">
        <title>The Global Catalogue of Microorganisms (GCM) 10K type strain sequencing project: providing services to taxonomists for standard genome sequencing and annotation.</title>
        <authorList>
            <consortium name="The Broad Institute Genomics Platform"/>
            <consortium name="The Broad Institute Genome Sequencing Center for Infectious Disease"/>
            <person name="Wu L."/>
            <person name="Ma J."/>
        </authorList>
    </citation>
    <scope>NUCLEOTIDE SEQUENCE [LARGE SCALE GENOMIC DNA]</scope>
    <source>
        <strain evidence="3">JCM 16603</strain>
    </source>
</reference>
<dbReference type="PANTHER" id="PTHR43194:SF2">
    <property type="entry name" value="PEROXISOMAL MEMBRANE PROTEIN LPX1"/>
    <property type="match status" value="1"/>
</dbReference>
<dbReference type="InterPro" id="IPR029058">
    <property type="entry name" value="AB_hydrolase_fold"/>
</dbReference>
<name>A0ABP7S4M4_9SPHN</name>
<dbReference type="EMBL" id="BAAAZD010000002">
    <property type="protein sequence ID" value="GAA4006608.1"/>
    <property type="molecule type" value="Genomic_DNA"/>
</dbReference>
<feature type="domain" description="AB hydrolase-1" evidence="1">
    <location>
        <begin position="32"/>
        <end position="277"/>
    </location>
</feature>
<dbReference type="PANTHER" id="PTHR43194">
    <property type="entry name" value="HYDROLASE ALPHA/BETA FOLD FAMILY"/>
    <property type="match status" value="1"/>
</dbReference>
<organism evidence="2 3">
    <name type="scientific">Sphingomonas humi</name>
    <dbReference type="NCBI Taxonomy" id="335630"/>
    <lineage>
        <taxon>Bacteria</taxon>
        <taxon>Pseudomonadati</taxon>
        <taxon>Pseudomonadota</taxon>
        <taxon>Alphaproteobacteria</taxon>
        <taxon>Sphingomonadales</taxon>
        <taxon>Sphingomonadaceae</taxon>
        <taxon>Sphingomonas</taxon>
    </lineage>
</organism>
<comment type="caution">
    <text evidence="2">The sequence shown here is derived from an EMBL/GenBank/DDBJ whole genome shotgun (WGS) entry which is preliminary data.</text>
</comment>
<dbReference type="InterPro" id="IPR050228">
    <property type="entry name" value="Carboxylesterase_BioH"/>
</dbReference>
<dbReference type="GO" id="GO:0016787">
    <property type="term" value="F:hydrolase activity"/>
    <property type="evidence" value="ECO:0007669"/>
    <property type="project" value="UniProtKB-KW"/>
</dbReference>
<dbReference type="SUPFAM" id="SSF53474">
    <property type="entry name" value="alpha/beta-Hydrolases"/>
    <property type="match status" value="1"/>
</dbReference>
<evidence type="ECO:0000259" key="1">
    <source>
        <dbReference type="Pfam" id="PF12697"/>
    </source>
</evidence>
<proteinExistence type="predicted"/>
<dbReference type="RefSeq" id="WP_344710063.1">
    <property type="nucleotide sequence ID" value="NZ_BAAAZD010000002.1"/>
</dbReference>
<sequence>MGRYEDRHYNSTDGLRLHYRDYAGGDHDQPPILCLPGLTRNARDFEPVAERFAGDWRVIALDFRGRGGSAADPDPSRYMPPTYARDVIKLLDQLGIAEAVFVGTSLGGLVTMLIAVMENERIAGACLNDIGPEVAPGGIERIRTYVGKPIAWVSFAEAAATMMERAGDVYPNWGPAEWERFARRCCRDEGGHVVYDYDMRIAEPFAEANEATQPNLWPWLDYLKGRPVTILRGALSDLFTEATADRMVKELGGDAELVTIEDVGHAPSFDEPESIAAVERLLARVKN</sequence>
<gene>
    <name evidence="2" type="ORF">GCM10022211_19350</name>
</gene>
<evidence type="ECO:0000313" key="3">
    <source>
        <dbReference type="Proteomes" id="UP001501310"/>
    </source>
</evidence>
<keyword evidence="3" id="KW-1185">Reference proteome</keyword>
<protein>
    <submittedName>
        <fullName evidence="2">Alpha/beta hydrolase</fullName>
    </submittedName>
</protein>
<dbReference type="Proteomes" id="UP001501310">
    <property type="component" value="Unassembled WGS sequence"/>
</dbReference>